<keyword evidence="3" id="KW-1185">Reference proteome</keyword>
<protein>
    <submittedName>
        <fullName evidence="2">Uncharacterized protein</fullName>
    </submittedName>
</protein>
<feature type="compositionally biased region" description="Pro residues" evidence="1">
    <location>
        <begin position="1"/>
        <end position="14"/>
    </location>
</feature>
<gene>
    <name evidence="2" type="ORF">R9X50_00234000</name>
</gene>
<evidence type="ECO:0000313" key="2">
    <source>
        <dbReference type="EMBL" id="WPG99525.1"/>
    </source>
</evidence>
<feature type="region of interest" description="Disordered" evidence="1">
    <location>
        <begin position="1"/>
        <end position="58"/>
    </location>
</feature>
<feature type="compositionally biased region" description="Basic and acidic residues" evidence="1">
    <location>
        <begin position="177"/>
        <end position="186"/>
    </location>
</feature>
<feature type="compositionally biased region" description="Basic and acidic residues" evidence="1">
    <location>
        <begin position="527"/>
        <end position="538"/>
    </location>
</feature>
<organism evidence="2 3">
    <name type="scientific">Acrodontium crateriforme</name>
    <dbReference type="NCBI Taxonomy" id="150365"/>
    <lineage>
        <taxon>Eukaryota</taxon>
        <taxon>Fungi</taxon>
        <taxon>Dikarya</taxon>
        <taxon>Ascomycota</taxon>
        <taxon>Pezizomycotina</taxon>
        <taxon>Dothideomycetes</taxon>
        <taxon>Dothideomycetidae</taxon>
        <taxon>Mycosphaerellales</taxon>
        <taxon>Teratosphaeriaceae</taxon>
        <taxon>Acrodontium</taxon>
    </lineage>
</organism>
<accession>A0AAQ3R3E6</accession>
<sequence>MAIPPPPVPMPPPMHDQYNRGPLPPLGPMPVDDWPTYVPEGALENYEDEPKSKKDKKNAPVEVAFEGYYLEKAEPLIGEQLSWQRVGKRAILVDENKLVALVKAHRKRTRTGPTTDFGALTANQQGVVNRLIAERNRDEKEKNAEWILVDVQRFGVWHWSSLEVKKIQVVLKRIDKNSQKGKDKHSSHTSGYQCGEIIDLSDPLPTKKDKKDKKGEKKEYFEQYQPIEDPVGYGQPVDVIYPDDHAHNHQEPYPPAPGPNQPYPPAPMPNQPQQPPYYPQEPLPAPVDRQYPNARPPFQGHPFQPYPDQITPGLYQPTQENWGQLEQPPHDDQHDHQPSARRRSNSARRLKRLENKIDDINERINDWHISSDSSEGRYDQESLFSRPASGVSFTPPSTPPLSPRGSLSRRKSFVRPADDSYYPRSRPRYYDEDRADIYPGYTSRRGRRSGDEARAPRAIEPRYRDGDRRPSLHRAHTYNDYPSGHIAETRYPSQPYRAQRRLTDSAQRYDEHIADFDEQNRRRRDGGRRNSDFEEIYRGRRGSRRQSVGYYR</sequence>
<feature type="compositionally biased region" description="Basic and acidic residues" evidence="1">
    <location>
        <begin position="501"/>
        <end position="520"/>
    </location>
</feature>
<proteinExistence type="predicted"/>
<dbReference type="AlphaFoldDB" id="A0AAQ3R3E6"/>
<feature type="compositionally biased region" description="Basic and acidic residues" evidence="1">
    <location>
        <begin position="328"/>
        <end position="338"/>
    </location>
</feature>
<dbReference type="EMBL" id="CP138582">
    <property type="protein sequence ID" value="WPG99525.1"/>
    <property type="molecule type" value="Genomic_DNA"/>
</dbReference>
<feature type="compositionally biased region" description="Pro residues" evidence="1">
    <location>
        <begin position="252"/>
        <end position="285"/>
    </location>
</feature>
<feature type="compositionally biased region" description="Basic and acidic residues" evidence="1">
    <location>
        <begin position="448"/>
        <end position="470"/>
    </location>
</feature>
<feature type="compositionally biased region" description="Basic and acidic residues" evidence="1">
    <location>
        <begin position="352"/>
        <end position="366"/>
    </location>
</feature>
<feature type="compositionally biased region" description="Basic and acidic residues" evidence="1">
    <location>
        <begin position="205"/>
        <end position="221"/>
    </location>
</feature>
<feature type="compositionally biased region" description="Basic residues" evidence="1">
    <location>
        <begin position="339"/>
        <end position="351"/>
    </location>
</feature>
<dbReference type="Proteomes" id="UP001303373">
    <property type="component" value="Chromosome 3"/>
</dbReference>
<name>A0AAQ3R3E6_9PEZI</name>
<reference evidence="2 3" key="1">
    <citation type="submission" date="2023-11" db="EMBL/GenBank/DDBJ databases">
        <title>An acidophilic fungus is an integral part of prey digestion in a carnivorous sundew plant.</title>
        <authorList>
            <person name="Tsai I.J."/>
        </authorList>
    </citation>
    <scope>NUCLEOTIDE SEQUENCE [LARGE SCALE GENOMIC DNA]</scope>
    <source>
        <strain evidence="2">169a</strain>
    </source>
</reference>
<evidence type="ECO:0000256" key="1">
    <source>
        <dbReference type="SAM" id="MobiDB-lite"/>
    </source>
</evidence>
<evidence type="ECO:0000313" key="3">
    <source>
        <dbReference type="Proteomes" id="UP001303373"/>
    </source>
</evidence>
<feature type="region of interest" description="Disordered" evidence="1">
    <location>
        <begin position="177"/>
        <end position="552"/>
    </location>
</feature>